<evidence type="ECO:0000313" key="1">
    <source>
        <dbReference type="Ensembl" id="ENSMZEP00005020409.1"/>
    </source>
</evidence>
<keyword evidence="2" id="KW-1185">Reference proteome</keyword>
<protein>
    <submittedName>
        <fullName evidence="1">Uncharacterized protein</fullName>
    </submittedName>
</protein>
<dbReference type="Proteomes" id="UP000265160">
    <property type="component" value="Unplaced"/>
</dbReference>
<sequence>LVLGRGYCASSALSVWVPCSLRRPFLSHLRHFLSHFFLSHLRHFLSHLRHFLSRLRHFLSHLRHFLSRLRHFLSRLRHFLSHLRHFLSRLRHFLSHLRHFLSHRGPASSAALSSSIFILLFASFPLHWFYFCLSPDVLTVLCHLTFSFPLLPPSGLSIRSVCWRADRILAGTQDSEIFEVRKKTKPHAVPSLRRRVSKSFIFVKTSC</sequence>
<reference evidence="1" key="2">
    <citation type="submission" date="2025-09" db="UniProtKB">
        <authorList>
            <consortium name="Ensembl"/>
        </authorList>
    </citation>
    <scope>IDENTIFICATION</scope>
</reference>
<reference evidence="1" key="1">
    <citation type="submission" date="2025-08" db="UniProtKB">
        <authorList>
            <consortium name="Ensembl"/>
        </authorList>
    </citation>
    <scope>IDENTIFICATION</scope>
</reference>
<dbReference type="STRING" id="106582.ENSMZEP00005020409"/>
<accession>A0A3P9CEE7</accession>
<dbReference type="GeneTree" id="ENSGT01130000279829"/>
<dbReference type="Ensembl" id="ENSMZET00005021061.1">
    <property type="protein sequence ID" value="ENSMZEP00005020409.1"/>
    <property type="gene ID" value="ENSMZEG00005015305.1"/>
</dbReference>
<evidence type="ECO:0000313" key="2">
    <source>
        <dbReference type="Proteomes" id="UP000265160"/>
    </source>
</evidence>
<dbReference type="AlphaFoldDB" id="A0A3P9CEE7"/>
<name>A0A3P9CEE7_9CICH</name>
<organism evidence="1 2">
    <name type="scientific">Maylandia zebra</name>
    <name type="common">zebra mbuna</name>
    <dbReference type="NCBI Taxonomy" id="106582"/>
    <lineage>
        <taxon>Eukaryota</taxon>
        <taxon>Metazoa</taxon>
        <taxon>Chordata</taxon>
        <taxon>Craniata</taxon>
        <taxon>Vertebrata</taxon>
        <taxon>Euteleostomi</taxon>
        <taxon>Actinopterygii</taxon>
        <taxon>Neopterygii</taxon>
        <taxon>Teleostei</taxon>
        <taxon>Neoteleostei</taxon>
        <taxon>Acanthomorphata</taxon>
        <taxon>Ovalentaria</taxon>
        <taxon>Cichlomorphae</taxon>
        <taxon>Cichliformes</taxon>
        <taxon>Cichlidae</taxon>
        <taxon>African cichlids</taxon>
        <taxon>Pseudocrenilabrinae</taxon>
        <taxon>Haplochromini</taxon>
        <taxon>Maylandia</taxon>
        <taxon>Maylandia zebra complex</taxon>
    </lineage>
</organism>
<proteinExistence type="predicted"/>